<dbReference type="AlphaFoldDB" id="A0A1G7ABC8"/>
<evidence type="ECO:0000256" key="2">
    <source>
        <dbReference type="ARBA" id="ARBA00023125"/>
    </source>
</evidence>
<accession>A0A1G7ABC8</accession>
<keyword evidence="3" id="KW-0804">Transcription</keyword>
<dbReference type="SUPFAM" id="SSF48498">
    <property type="entry name" value="Tetracyclin repressor-like, C-terminal domain"/>
    <property type="match status" value="1"/>
</dbReference>
<dbReference type="GO" id="GO:0003700">
    <property type="term" value="F:DNA-binding transcription factor activity"/>
    <property type="evidence" value="ECO:0007669"/>
    <property type="project" value="TreeGrafter"/>
</dbReference>
<reference evidence="6 7" key="1">
    <citation type="submission" date="2016-10" db="EMBL/GenBank/DDBJ databases">
        <authorList>
            <person name="de Groot N.N."/>
        </authorList>
    </citation>
    <scope>NUCLEOTIDE SEQUENCE [LARGE SCALE GENOMIC DNA]</scope>
    <source>
        <strain evidence="6 7">JCM 11308</strain>
    </source>
</reference>
<evidence type="ECO:0000313" key="6">
    <source>
        <dbReference type="EMBL" id="SDE12122.1"/>
    </source>
</evidence>
<protein>
    <submittedName>
        <fullName evidence="6">Regulatory protein, tetR family</fullName>
    </submittedName>
</protein>
<dbReference type="InterPro" id="IPR050109">
    <property type="entry name" value="HTH-type_TetR-like_transc_reg"/>
</dbReference>
<dbReference type="Gene3D" id="1.10.10.60">
    <property type="entry name" value="Homeodomain-like"/>
    <property type="match status" value="1"/>
</dbReference>
<feature type="domain" description="HTH tetR-type" evidence="5">
    <location>
        <begin position="35"/>
        <end position="95"/>
    </location>
</feature>
<dbReference type="Pfam" id="PF02909">
    <property type="entry name" value="TetR_C_1"/>
    <property type="match status" value="1"/>
</dbReference>
<dbReference type="InterPro" id="IPR009057">
    <property type="entry name" value="Homeodomain-like_sf"/>
</dbReference>
<dbReference type="InterPro" id="IPR001647">
    <property type="entry name" value="HTH_TetR"/>
</dbReference>
<dbReference type="PROSITE" id="PS50977">
    <property type="entry name" value="HTH_TETR_2"/>
    <property type="match status" value="1"/>
</dbReference>
<dbReference type="Proteomes" id="UP000199417">
    <property type="component" value="Unassembled WGS sequence"/>
</dbReference>
<organism evidence="6 7">
    <name type="scientific">Rhodococcus tukisamuensis</name>
    <dbReference type="NCBI Taxonomy" id="168276"/>
    <lineage>
        <taxon>Bacteria</taxon>
        <taxon>Bacillati</taxon>
        <taxon>Actinomycetota</taxon>
        <taxon>Actinomycetes</taxon>
        <taxon>Mycobacteriales</taxon>
        <taxon>Nocardiaceae</taxon>
        <taxon>Rhodococcus</taxon>
    </lineage>
</organism>
<dbReference type="InterPro" id="IPR036271">
    <property type="entry name" value="Tet_transcr_reg_TetR-rel_C_sf"/>
</dbReference>
<dbReference type="STRING" id="168276.SAMN05444580_110120"/>
<dbReference type="GO" id="GO:0045892">
    <property type="term" value="P:negative regulation of DNA-templated transcription"/>
    <property type="evidence" value="ECO:0007669"/>
    <property type="project" value="InterPro"/>
</dbReference>
<evidence type="ECO:0000259" key="5">
    <source>
        <dbReference type="PROSITE" id="PS50977"/>
    </source>
</evidence>
<dbReference type="PANTHER" id="PTHR30055:SF151">
    <property type="entry name" value="TRANSCRIPTIONAL REGULATORY PROTEIN"/>
    <property type="match status" value="1"/>
</dbReference>
<proteinExistence type="predicted"/>
<evidence type="ECO:0000256" key="4">
    <source>
        <dbReference type="PROSITE-ProRule" id="PRU00335"/>
    </source>
</evidence>
<evidence type="ECO:0000256" key="3">
    <source>
        <dbReference type="ARBA" id="ARBA00023163"/>
    </source>
</evidence>
<evidence type="ECO:0000256" key="1">
    <source>
        <dbReference type="ARBA" id="ARBA00023015"/>
    </source>
</evidence>
<dbReference type="Gene3D" id="1.10.357.10">
    <property type="entry name" value="Tetracycline Repressor, domain 2"/>
    <property type="match status" value="1"/>
</dbReference>
<dbReference type="Pfam" id="PF00440">
    <property type="entry name" value="TetR_N"/>
    <property type="match status" value="1"/>
</dbReference>
<keyword evidence="2 4" id="KW-0238">DNA-binding</keyword>
<sequence length="256" mass="27695">MDTSGADTTGTGDLPRAVRLAWGLTEPGSRGPRRGLSLEKILDTAIEVADAEGAASLSMARLAKELGFTTMSLYRYVKSKDELIELITDRVVGPAPHIEPDTPWRDALAQWATSEYQALMRHRWWLQLSLGGVPPTGPNNIAWLEAGLGCLADTPLPPPLRFQIVLNTSLYVIGRARFAADFEAASATVSPEYAAALDYSVLLPQLLDPAKFPHLTAAVADGAFDADPDVDWDDADFTFALALLLDGVEKLIDAHR</sequence>
<keyword evidence="7" id="KW-1185">Reference proteome</keyword>
<keyword evidence="1" id="KW-0805">Transcription regulation</keyword>
<dbReference type="SUPFAM" id="SSF46689">
    <property type="entry name" value="Homeodomain-like"/>
    <property type="match status" value="1"/>
</dbReference>
<dbReference type="PANTHER" id="PTHR30055">
    <property type="entry name" value="HTH-TYPE TRANSCRIPTIONAL REGULATOR RUTR"/>
    <property type="match status" value="1"/>
</dbReference>
<dbReference type="GO" id="GO:0000976">
    <property type="term" value="F:transcription cis-regulatory region binding"/>
    <property type="evidence" value="ECO:0007669"/>
    <property type="project" value="TreeGrafter"/>
</dbReference>
<evidence type="ECO:0000313" key="7">
    <source>
        <dbReference type="Proteomes" id="UP000199417"/>
    </source>
</evidence>
<name>A0A1G7ABC8_9NOCA</name>
<dbReference type="InterPro" id="IPR004111">
    <property type="entry name" value="Repressor_TetR_C"/>
</dbReference>
<feature type="DNA-binding region" description="H-T-H motif" evidence="4">
    <location>
        <begin position="58"/>
        <end position="77"/>
    </location>
</feature>
<dbReference type="EMBL" id="FNAB01000010">
    <property type="protein sequence ID" value="SDE12122.1"/>
    <property type="molecule type" value="Genomic_DNA"/>
</dbReference>
<gene>
    <name evidence="6" type="ORF">SAMN05444580_110120</name>
</gene>